<dbReference type="PANTHER" id="PTHR21272:SF3">
    <property type="entry name" value="CATABOLIC 3-DEHYDROQUINASE"/>
    <property type="match status" value="1"/>
</dbReference>
<comment type="function">
    <text evidence="8">Catalyzes a trans-dehydration via an enolate intermediate.</text>
</comment>
<dbReference type="Pfam" id="PF01220">
    <property type="entry name" value="DHquinase_II"/>
    <property type="match status" value="1"/>
</dbReference>
<protein>
    <recommendedName>
        <fullName evidence="5 8">3-dehydroquinate dehydratase</fullName>
        <shortName evidence="8">3-dehydroquinase</shortName>
        <ecNumber evidence="5 8">4.2.1.10</ecNumber>
    </recommendedName>
    <alternativeName>
        <fullName evidence="8">Type II DHQase</fullName>
    </alternativeName>
</protein>
<feature type="active site" description="Proton acceptor" evidence="8 9">
    <location>
        <position position="22"/>
    </location>
</feature>
<dbReference type="SUPFAM" id="SSF52304">
    <property type="entry name" value="Type II 3-dehydroquinate dehydratase"/>
    <property type="match status" value="1"/>
</dbReference>
<evidence type="ECO:0000256" key="9">
    <source>
        <dbReference type="PIRSR" id="PIRSR001399-1"/>
    </source>
</evidence>
<comment type="similarity">
    <text evidence="3 8">Belongs to the type-II 3-dehydroquinase family.</text>
</comment>
<evidence type="ECO:0000313" key="13">
    <source>
        <dbReference type="Proteomes" id="UP000824192"/>
    </source>
</evidence>
<reference evidence="12" key="1">
    <citation type="journal article" date="2021" name="PeerJ">
        <title>Extensive microbial diversity within the chicken gut microbiome revealed by metagenomics and culture.</title>
        <authorList>
            <person name="Gilroy R."/>
            <person name="Ravi A."/>
            <person name="Getino M."/>
            <person name="Pursley I."/>
            <person name="Horton D.L."/>
            <person name="Alikhan N.F."/>
            <person name="Baker D."/>
            <person name="Gharbi K."/>
            <person name="Hall N."/>
            <person name="Watson M."/>
            <person name="Adriaenssens E.M."/>
            <person name="Foster-Nyarko E."/>
            <person name="Jarju S."/>
            <person name="Secka A."/>
            <person name="Antonio M."/>
            <person name="Oren A."/>
            <person name="Chaudhuri R.R."/>
            <person name="La Ragione R."/>
            <person name="Hildebrand F."/>
            <person name="Pallen M.J."/>
        </authorList>
    </citation>
    <scope>NUCLEOTIDE SEQUENCE</scope>
    <source>
        <strain evidence="12">ChiGjej6B6-1540</strain>
    </source>
</reference>
<evidence type="ECO:0000256" key="11">
    <source>
        <dbReference type="PIRSR" id="PIRSR001399-3"/>
    </source>
</evidence>
<reference evidence="12" key="2">
    <citation type="submission" date="2021-04" db="EMBL/GenBank/DDBJ databases">
        <authorList>
            <person name="Gilroy R."/>
        </authorList>
    </citation>
    <scope>NUCLEOTIDE SEQUENCE</scope>
    <source>
        <strain evidence="12">ChiGjej6B6-1540</strain>
    </source>
</reference>
<evidence type="ECO:0000256" key="1">
    <source>
        <dbReference type="ARBA" id="ARBA00001864"/>
    </source>
</evidence>
<dbReference type="Gene3D" id="3.40.50.9100">
    <property type="entry name" value="Dehydroquinase, class II"/>
    <property type="match status" value="1"/>
</dbReference>
<evidence type="ECO:0000313" key="12">
    <source>
        <dbReference type="EMBL" id="HIW94471.1"/>
    </source>
</evidence>
<comment type="subunit">
    <text evidence="4 8">Homododecamer.</text>
</comment>
<feature type="binding site" evidence="8 10">
    <location>
        <position position="73"/>
    </location>
    <ligand>
        <name>substrate</name>
    </ligand>
</feature>
<dbReference type="AlphaFoldDB" id="A0A9D1UPR7"/>
<proteinExistence type="inferred from homology"/>
<dbReference type="PIRSF" id="PIRSF001399">
    <property type="entry name" value="DHquinase_II"/>
    <property type="match status" value="1"/>
</dbReference>
<keyword evidence="7 8" id="KW-0456">Lyase</keyword>
<dbReference type="PROSITE" id="PS01029">
    <property type="entry name" value="DEHYDROQUINASE_II"/>
    <property type="match status" value="1"/>
</dbReference>
<feature type="binding site" evidence="8 10">
    <location>
        <position position="86"/>
    </location>
    <ligand>
        <name>substrate</name>
    </ligand>
</feature>
<comment type="catalytic activity">
    <reaction evidence="1 8">
        <text>3-dehydroquinate = 3-dehydroshikimate + H2O</text>
        <dbReference type="Rhea" id="RHEA:21096"/>
        <dbReference type="ChEBI" id="CHEBI:15377"/>
        <dbReference type="ChEBI" id="CHEBI:16630"/>
        <dbReference type="ChEBI" id="CHEBI:32364"/>
        <dbReference type="EC" id="4.2.1.10"/>
    </reaction>
</comment>
<feature type="binding site" evidence="8 10">
    <location>
        <begin position="100"/>
        <end position="101"/>
    </location>
    <ligand>
        <name>substrate</name>
    </ligand>
</feature>
<evidence type="ECO:0000256" key="10">
    <source>
        <dbReference type="PIRSR" id="PIRSR001399-2"/>
    </source>
</evidence>
<evidence type="ECO:0000256" key="3">
    <source>
        <dbReference type="ARBA" id="ARBA00011037"/>
    </source>
</evidence>
<name>A0A9D1UPR7_9FIRM</name>
<dbReference type="NCBIfam" id="NF003806">
    <property type="entry name" value="PRK05395.1-3"/>
    <property type="match status" value="1"/>
</dbReference>
<evidence type="ECO:0000256" key="4">
    <source>
        <dbReference type="ARBA" id="ARBA00011193"/>
    </source>
</evidence>
<dbReference type="HAMAP" id="MF_00169">
    <property type="entry name" value="AroQ"/>
    <property type="match status" value="1"/>
</dbReference>
<dbReference type="EC" id="4.2.1.10" evidence="5 8"/>
<keyword evidence="8" id="KW-0028">Amino-acid biosynthesis</keyword>
<evidence type="ECO:0000256" key="6">
    <source>
        <dbReference type="ARBA" id="ARBA00023141"/>
    </source>
</evidence>
<feature type="binding site" evidence="8 10">
    <location>
        <position position="79"/>
    </location>
    <ligand>
        <name>substrate</name>
    </ligand>
</feature>
<dbReference type="GO" id="GO:0009423">
    <property type="term" value="P:chorismate biosynthetic process"/>
    <property type="evidence" value="ECO:0007669"/>
    <property type="project" value="UniProtKB-UniRule"/>
</dbReference>
<dbReference type="NCBIfam" id="NF003805">
    <property type="entry name" value="PRK05395.1-2"/>
    <property type="match status" value="1"/>
</dbReference>
<evidence type="ECO:0000256" key="8">
    <source>
        <dbReference type="HAMAP-Rule" id="MF_00169"/>
    </source>
</evidence>
<evidence type="ECO:0000256" key="7">
    <source>
        <dbReference type="ARBA" id="ARBA00023239"/>
    </source>
</evidence>
<feature type="binding site" evidence="8 10">
    <location>
        <position position="110"/>
    </location>
    <ligand>
        <name>substrate</name>
    </ligand>
</feature>
<dbReference type="NCBIfam" id="NF003807">
    <property type="entry name" value="PRK05395.1-4"/>
    <property type="match status" value="1"/>
</dbReference>
<organism evidence="12 13">
    <name type="scientific">Candidatus Flavonifractor merdipullorum</name>
    <dbReference type="NCBI Taxonomy" id="2838590"/>
    <lineage>
        <taxon>Bacteria</taxon>
        <taxon>Bacillati</taxon>
        <taxon>Bacillota</taxon>
        <taxon>Clostridia</taxon>
        <taxon>Eubacteriales</taxon>
        <taxon>Oscillospiraceae</taxon>
        <taxon>Flavonifractor</taxon>
    </lineage>
</organism>
<dbReference type="NCBIfam" id="TIGR01088">
    <property type="entry name" value="aroQ"/>
    <property type="match status" value="1"/>
</dbReference>
<dbReference type="GO" id="GO:0019631">
    <property type="term" value="P:quinate catabolic process"/>
    <property type="evidence" value="ECO:0007669"/>
    <property type="project" value="TreeGrafter"/>
</dbReference>
<dbReference type="InterPro" id="IPR036441">
    <property type="entry name" value="DHquinase_II_sf"/>
</dbReference>
<dbReference type="CDD" id="cd00466">
    <property type="entry name" value="DHQase_II"/>
    <property type="match status" value="1"/>
</dbReference>
<dbReference type="EMBL" id="DXGA01000170">
    <property type="protein sequence ID" value="HIW94471.1"/>
    <property type="molecule type" value="Genomic_DNA"/>
</dbReference>
<dbReference type="InterPro" id="IPR018509">
    <property type="entry name" value="DHquinase_II_CS"/>
</dbReference>
<dbReference type="Proteomes" id="UP000824192">
    <property type="component" value="Unassembled WGS sequence"/>
</dbReference>
<dbReference type="GO" id="GO:0003855">
    <property type="term" value="F:3-dehydroquinate dehydratase activity"/>
    <property type="evidence" value="ECO:0007669"/>
    <property type="project" value="UniProtKB-UniRule"/>
</dbReference>
<comment type="pathway">
    <text evidence="2 8">Metabolic intermediate biosynthesis; chorismate biosynthesis; chorismate from D-erythrose 4-phosphate and phosphoenolpyruvate: step 3/7.</text>
</comment>
<feature type="site" description="Transition state stabilizer" evidence="8 11">
    <location>
        <position position="17"/>
    </location>
</feature>
<evidence type="ECO:0000256" key="2">
    <source>
        <dbReference type="ARBA" id="ARBA00004902"/>
    </source>
</evidence>
<evidence type="ECO:0000256" key="5">
    <source>
        <dbReference type="ARBA" id="ARBA00012060"/>
    </source>
</evidence>
<dbReference type="GO" id="GO:0009073">
    <property type="term" value="P:aromatic amino acid family biosynthetic process"/>
    <property type="evidence" value="ECO:0007669"/>
    <property type="project" value="UniProtKB-KW"/>
</dbReference>
<accession>A0A9D1UPR7</accession>
<dbReference type="GO" id="GO:0008652">
    <property type="term" value="P:amino acid biosynthetic process"/>
    <property type="evidence" value="ECO:0007669"/>
    <property type="project" value="UniProtKB-KW"/>
</dbReference>
<gene>
    <name evidence="8 12" type="primary">aroQ</name>
    <name evidence="12" type="ORF">H9868_08025</name>
</gene>
<dbReference type="InterPro" id="IPR001874">
    <property type="entry name" value="DHquinase_II"/>
</dbReference>
<feature type="active site" description="Proton donor" evidence="8 9">
    <location>
        <position position="99"/>
    </location>
</feature>
<keyword evidence="6 8" id="KW-0057">Aromatic amino acid biosynthesis</keyword>
<dbReference type="PANTHER" id="PTHR21272">
    <property type="entry name" value="CATABOLIC 3-DEHYDROQUINASE"/>
    <property type="match status" value="1"/>
</dbReference>
<sequence length="150" mass="16444">MKYLVINGPNLNLLGKREPGIYGENSYASLCENLKAFGREHGVEVDCFQSNHEGAIVDAIQQADGVYEGIVMNPGAYTHYSVAILDALKAVDVPCVEVHISNIHQREEFRHKSVTAPACVGQICGLGLFGYQAALSYFLSRKKVGKESFH</sequence>
<comment type="caution">
    <text evidence="12">The sequence shown here is derived from an EMBL/GenBank/DDBJ whole genome shotgun (WGS) entry which is preliminary data.</text>
</comment>